<evidence type="ECO:0000313" key="1">
    <source>
        <dbReference type="EMBL" id="KAK1323481.1"/>
    </source>
</evidence>
<evidence type="ECO:0008006" key="3">
    <source>
        <dbReference type="Google" id="ProtNLM"/>
    </source>
</evidence>
<keyword evidence="2" id="KW-1185">Reference proteome</keyword>
<dbReference type="Proteomes" id="UP001180020">
    <property type="component" value="Unassembled WGS sequence"/>
</dbReference>
<reference evidence="1" key="1">
    <citation type="journal article" date="2023" name="Nat. Commun.">
        <title>Diploid and tetraploid genomes of Acorus and the evolution of monocots.</title>
        <authorList>
            <person name="Ma L."/>
            <person name="Liu K.W."/>
            <person name="Li Z."/>
            <person name="Hsiao Y.Y."/>
            <person name="Qi Y."/>
            <person name="Fu T."/>
            <person name="Tang G.D."/>
            <person name="Zhang D."/>
            <person name="Sun W.H."/>
            <person name="Liu D.K."/>
            <person name="Li Y."/>
            <person name="Chen G.Z."/>
            <person name="Liu X.D."/>
            <person name="Liao X.Y."/>
            <person name="Jiang Y.T."/>
            <person name="Yu X."/>
            <person name="Hao Y."/>
            <person name="Huang J."/>
            <person name="Zhao X.W."/>
            <person name="Ke S."/>
            <person name="Chen Y.Y."/>
            <person name="Wu W.L."/>
            <person name="Hsu J.L."/>
            <person name="Lin Y.F."/>
            <person name="Huang M.D."/>
            <person name="Li C.Y."/>
            <person name="Huang L."/>
            <person name="Wang Z.W."/>
            <person name="Zhao X."/>
            <person name="Zhong W.Y."/>
            <person name="Peng D.H."/>
            <person name="Ahmad S."/>
            <person name="Lan S."/>
            <person name="Zhang J.S."/>
            <person name="Tsai W.C."/>
            <person name="Van de Peer Y."/>
            <person name="Liu Z.J."/>
        </authorList>
    </citation>
    <scope>NUCLEOTIDE SEQUENCE</scope>
    <source>
        <strain evidence="1">CP</strain>
    </source>
</reference>
<gene>
    <name evidence="1" type="ORF">QJS10_CPA02g00902</name>
</gene>
<evidence type="ECO:0000313" key="2">
    <source>
        <dbReference type="Proteomes" id="UP001180020"/>
    </source>
</evidence>
<dbReference type="AlphaFoldDB" id="A0AAV9FBZ0"/>
<dbReference type="EMBL" id="JAUJYO010000002">
    <property type="protein sequence ID" value="KAK1323481.1"/>
    <property type="molecule type" value="Genomic_DNA"/>
</dbReference>
<organism evidence="1 2">
    <name type="scientific">Acorus calamus</name>
    <name type="common">Sweet flag</name>
    <dbReference type="NCBI Taxonomy" id="4465"/>
    <lineage>
        <taxon>Eukaryota</taxon>
        <taxon>Viridiplantae</taxon>
        <taxon>Streptophyta</taxon>
        <taxon>Embryophyta</taxon>
        <taxon>Tracheophyta</taxon>
        <taxon>Spermatophyta</taxon>
        <taxon>Magnoliopsida</taxon>
        <taxon>Liliopsida</taxon>
        <taxon>Acoraceae</taxon>
        <taxon>Acorus</taxon>
    </lineage>
</organism>
<reference evidence="1" key="2">
    <citation type="submission" date="2023-06" db="EMBL/GenBank/DDBJ databases">
        <authorList>
            <person name="Ma L."/>
            <person name="Liu K.-W."/>
            <person name="Li Z."/>
            <person name="Hsiao Y.-Y."/>
            <person name="Qi Y."/>
            <person name="Fu T."/>
            <person name="Tang G."/>
            <person name="Zhang D."/>
            <person name="Sun W.-H."/>
            <person name="Liu D.-K."/>
            <person name="Li Y."/>
            <person name="Chen G.-Z."/>
            <person name="Liu X.-D."/>
            <person name="Liao X.-Y."/>
            <person name="Jiang Y.-T."/>
            <person name="Yu X."/>
            <person name="Hao Y."/>
            <person name="Huang J."/>
            <person name="Zhao X.-W."/>
            <person name="Ke S."/>
            <person name="Chen Y.-Y."/>
            <person name="Wu W.-L."/>
            <person name="Hsu J.-L."/>
            <person name="Lin Y.-F."/>
            <person name="Huang M.-D."/>
            <person name="Li C.-Y."/>
            <person name="Huang L."/>
            <person name="Wang Z.-W."/>
            <person name="Zhao X."/>
            <person name="Zhong W.-Y."/>
            <person name="Peng D.-H."/>
            <person name="Ahmad S."/>
            <person name="Lan S."/>
            <person name="Zhang J.-S."/>
            <person name="Tsai W.-C."/>
            <person name="Van De Peer Y."/>
            <person name="Liu Z.-J."/>
        </authorList>
    </citation>
    <scope>NUCLEOTIDE SEQUENCE</scope>
    <source>
        <strain evidence="1">CP</strain>
        <tissue evidence="1">Leaves</tissue>
    </source>
</reference>
<sequence length="124" mass="14060">MCESVEETSEHLFITCSVARQLWALLKVAVDFDLQIQSLNGLWEAGRNLKQTGDRSPRAKVSQSLVPAVMWALWLARNSKVFRNTRVYPENVWDSAVYFIKSWGRACVGAKIGFIRGKLILMEG</sequence>
<protein>
    <recommendedName>
        <fullName evidence="3">Reverse transcriptase zinc-binding domain-containing protein</fullName>
    </recommendedName>
</protein>
<comment type="caution">
    <text evidence="1">The sequence shown here is derived from an EMBL/GenBank/DDBJ whole genome shotgun (WGS) entry which is preliminary data.</text>
</comment>
<name>A0AAV9FBZ0_ACOCL</name>
<accession>A0AAV9FBZ0</accession>
<proteinExistence type="predicted"/>